<dbReference type="GO" id="GO:0006096">
    <property type="term" value="P:glycolytic process"/>
    <property type="evidence" value="ECO:0007669"/>
    <property type="project" value="UniProtKB-KW"/>
</dbReference>
<dbReference type="Gene3D" id="3.40.50.1260">
    <property type="entry name" value="Phosphoglycerate kinase, N-terminal domain"/>
    <property type="match status" value="1"/>
</dbReference>
<protein>
    <recommendedName>
        <fullName evidence="4 10">Phosphoglycerate kinase</fullName>
        <ecNumber evidence="3 10">2.7.2.3</ecNumber>
    </recommendedName>
</protein>
<evidence type="ECO:0000256" key="9">
    <source>
        <dbReference type="ARBA" id="ARBA00023152"/>
    </source>
</evidence>
<evidence type="ECO:0000313" key="11">
    <source>
        <dbReference type="EMBL" id="TMJ06915.1"/>
    </source>
</evidence>
<dbReference type="EC" id="2.7.2.3" evidence="3 10"/>
<evidence type="ECO:0000256" key="1">
    <source>
        <dbReference type="ARBA" id="ARBA00000642"/>
    </source>
</evidence>
<comment type="catalytic activity">
    <reaction evidence="1 10">
        <text>(2R)-3-phosphoglycerate + ATP = (2R)-3-phospho-glyceroyl phosphate + ADP</text>
        <dbReference type="Rhea" id="RHEA:14801"/>
        <dbReference type="ChEBI" id="CHEBI:30616"/>
        <dbReference type="ChEBI" id="CHEBI:57604"/>
        <dbReference type="ChEBI" id="CHEBI:58272"/>
        <dbReference type="ChEBI" id="CHEBI:456216"/>
        <dbReference type="EC" id="2.7.2.3"/>
    </reaction>
</comment>
<dbReference type="GO" id="GO:0004618">
    <property type="term" value="F:phosphoglycerate kinase activity"/>
    <property type="evidence" value="ECO:0007669"/>
    <property type="project" value="UniProtKB-EC"/>
</dbReference>
<evidence type="ECO:0000313" key="12">
    <source>
        <dbReference type="Proteomes" id="UP000315217"/>
    </source>
</evidence>
<reference evidence="11 12" key="1">
    <citation type="journal article" date="2019" name="Nat. Microbiol.">
        <title>Mediterranean grassland soil C-N compound turnover is dependent on rainfall and depth, and is mediated by genomically divergent microorganisms.</title>
        <authorList>
            <person name="Diamond S."/>
            <person name="Andeer P.F."/>
            <person name="Li Z."/>
            <person name="Crits-Christoph A."/>
            <person name="Burstein D."/>
            <person name="Anantharaman K."/>
            <person name="Lane K.R."/>
            <person name="Thomas B.C."/>
            <person name="Pan C."/>
            <person name="Northen T.R."/>
            <person name="Banfield J.F."/>
        </authorList>
    </citation>
    <scope>NUCLEOTIDE SEQUENCE [LARGE SCALE GENOMIC DNA]</scope>
    <source>
        <strain evidence="11">NP_1</strain>
    </source>
</reference>
<comment type="caution">
    <text evidence="11">The sequence shown here is derived from an EMBL/GenBank/DDBJ whole genome shotgun (WGS) entry which is preliminary data.</text>
</comment>
<evidence type="ECO:0000256" key="3">
    <source>
        <dbReference type="ARBA" id="ARBA00013061"/>
    </source>
</evidence>
<keyword evidence="8" id="KW-0067">ATP-binding</keyword>
<dbReference type="EMBL" id="VBAI01000306">
    <property type="protein sequence ID" value="TMJ06915.1"/>
    <property type="molecule type" value="Genomic_DNA"/>
</dbReference>
<dbReference type="GO" id="GO:0005829">
    <property type="term" value="C:cytosol"/>
    <property type="evidence" value="ECO:0007669"/>
    <property type="project" value="TreeGrafter"/>
</dbReference>
<evidence type="ECO:0000256" key="10">
    <source>
        <dbReference type="RuleBase" id="RU000532"/>
    </source>
</evidence>
<dbReference type="AlphaFoldDB" id="A0A537LG01"/>
<dbReference type="PANTHER" id="PTHR11406:SF23">
    <property type="entry name" value="PHOSPHOGLYCERATE KINASE 1, CHLOROPLASTIC-RELATED"/>
    <property type="match status" value="1"/>
</dbReference>
<dbReference type="FunFam" id="3.40.50.1260:FF:000005">
    <property type="entry name" value="Phosphoglycerate kinase"/>
    <property type="match status" value="1"/>
</dbReference>
<dbReference type="SUPFAM" id="SSF53748">
    <property type="entry name" value="Phosphoglycerate kinase"/>
    <property type="match status" value="1"/>
</dbReference>
<keyword evidence="9" id="KW-0324">Glycolysis</keyword>
<dbReference type="InterPro" id="IPR015824">
    <property type="entry name" value="Phosphoglycerate_kinase_N"/>
</dbReference>
<dbReference type="PRINTS" id="PR00477">
    <property type="entry name" value="PHGLYCKINASE"/>
</dbReference>
<gene>
    <name evidence="11" type="primary">pgk</name>
    <name evidence="11" type="ORF">E6G98_14135</name>
</gene>
<dbReference type="Proteomes" id="UP000315217">
    <property type="component" value="Unassembled WGS sequence"/>
</dbReference>
<accession>A0A537LG01</accession>
<dbReference type="Pfam" id="PF00162">
    <property type="entry name" value="PGK"/>
    <property type="match status" value="1"/>
</dbReference>
<sequence length="63" mass="7279">MNKKTIRDVDVRGKRVFVRVDFNVPLDDGQITDDRRIREALPTIVELRRQGARVILASHLGRP</sequence>
<keyword evidence="5 10" id="KW-0808">Transferase</keyword>
<dbReference type="GO" id="GO:0006094">
    <property type="term" value="P:gluconeogenesis"/>
    <property type="evidence" value="ECO:0007669"/>
    <property type="project" value="TreeGrafter"/>
</dbReference>
<evidence type="ECO:0000256" key="4">
    <source>
        <dbReference type="ARBA" id="ARBA00016471"/>
    </source>
</evidence>
<dbReference type="InterPro" id="IPR015911">
    <property type="entry name" value="Phosphoglycerate_kinase_CS"/>
</dbReference>
<dbReference type="InterPro" id="IPR036043">
    <property type="entry name" value="Phosphoglycerate_kinase_sf"/>
</dbReference>
<keyword evidence="6" id="KW-0547">Nucleotide-binding</keyword>
<name>A0A537LG01_9BACT</name>
<evidence type="ECO:0000256" key="8">
    <source>
        <dbReference type="ARBA" id="ARBA00022840"/>
    </source>
</evidence>
<evidence type="ECO:0000256" key="5">
    <source>
        <dbReference type="ARBA" id="ARBA00022679"/>
    </source>
</evidence>
<evidence type="ECO:0000256" key="6">
    <source>
        <dbReference type="ARBA" id="ARBA00022741"/>
    </source>
</evidence>
<dbReference type="PANTHER" id="PTHR11406">
    <property type="entry name" value="PHOSPHOGLYCERATE KINASE"/>
    <property type="match status" value="1"/>
</dbReference>
<feature type="non-terminal residue" evidence="11">
    <location>
        <position position="63"/>
    </location>
</feature>
<comment type="similarity">
    <text evidence="10">Belongs to the phosphoglycerate kinase family.</text>
</comment>
<dbReference type="GO" id="GO:0043531">
    <property type="term" value="F:ADP binding"/>
    <property type="evidence" value="ECO:0007669"/>
    <property type="project" value="TreeGrafter"/>
</dbReference>
<dbReference type="PROSITE" id="PS00111">
    <property type="entry name" value="PGLYCERATE_KINASE"/>
    <property type="match status" value="1"/>
</dbReference>
<evidence type="ECO:0000256" key="2">
    <source>
        <dbReference type="ARBA" id="ARBA00004838"/>
    </source>
</evidence>
<proteinExistence type="inferred from homology"/>
<dbReference type="GO" id="GO:0005524">
    <property type="term" value="F:ATP binding"/>
    <property type="evidence" value="ECO:0007669"/>
    <property type="project" value="UniProtKB-KW"/>
</dbReference>
<comment type="pathway">
    <text evidence="2">Carbohydrate degradation; glycolysis; pyruvate from D-glyceraldehyde 3-phosphate: step 2/5.</text>
</comment>
<evidence type="ECO:0000256" key="7">
    <source>
        <dbReference type="ARBA" id="ARBA00022777"/>
    </source>
</evidence>
<dbReference type="InterPro" id="IPR001576">
    <property type="entry name" value="Phosphoglycerate_kinase"/>
</dbReference>
<keyword evidence="7 10" id="KW-0418">Kinase</keyword>
<organism evidence="11 12">
    <name type="scientific">Candidatus Segetimicrobium genomatis</name>
    <dbReference type="NCBI Taxonomy" id="2569760"/>
    <lineage>
        <taxon>Bacteria</taxon>
        <taxon>Bacillati</taxon>
        <taxon>Candidatus Sysuimicrobiota</taxon>
        <taxon>Candidatus Sysuimicrobiia</taxon>
        <taxon>Candidatus Sysuimicrobiales</taxon>
        <taxon>Candidatus Segetimicrobiaceae</taxon>
        <taxon>Candidatus Segetimicrobium</taxon>
    </lineage>
</organism>